<accession>A0A1Y6C8Y6</accession>
<evidence type="ECO:0000313" key="1">
    <source>
        <dbReference type="EMBL" id="SMF52049.1"/>
    </source>
</evidence>
<reference evidence="1 2" key="1">
    <citation type="submission" date="2017-04" db="EMBL/GenBank/DDBJ databases">
        <authorList>
            <person name="Afonso C.L."/>
            <person name="Miller P.J."/>
            <person name="Scott M.A."/>
            <person name="Spackman E."/>
            <person name="Goraichik I."/>
            <person name="Dimitrov K.M."/>
            <person name="Suarez D.L."/>
            <person name="Swayne D.E."/>
        </authorList>
    </citation>
    <scope>NUCLEOTIDE SEQUENCE [LARGE SCALE GENOMIC DNA]</scope>
    <source>
        <strain evidence="1 2">USBA 355</strain>
    </source>
</reference>
<keyword evidence="2" id="KW-1185">Reference proteome</keyword>
<proteinExistence type="predicted"/>
<dbReference type="STRING" id="560819.SAMN05428998_11889"/>
<dbReference type="EMBL" id="FWZX01000018">
    <property type="protein sequence ID" value="SMF52049.1"/>
    <property type="molecule type" value="Genomic_DNA"/>
</dbReference>
<dbReference type="RefSeq" id="WP_143596287.1">
    <property type="nucleotide sequence ID" value="NZ_FWZX01000018.1"/>
</dbReference>
<gene>
    <name evidence="1" type="ORF">SAMN05428998_11889</name>
</gene>
<protein>
    <submittedName>
        <fullName evidence="1">Uncharacterized protein</fullName>
    </submittedName>
</protein>
<name>A0A1Y6C8Y6_9PROT</name>
<organism evidence="1 2">
    <name type="scientific">Tistlia consotensis USBA 355</name>
    <dbReference type="NCBI Taxonomy" id="560819"/>
    <lineage>
        <taxon>Bacteria</taxon>
        <taxon>Pseudomonadati</taxon>
        <taxon>Pseudomonadota</taxon>
        <taxon>Alphaproteobacteria</taxon>
        <taxon>Rhodospirillales</taxon>
        <taxon>Rhodovibrionaceae</taxon>
        <taxon>Tistlia</taxon>
    </lineage>
</organism>
<sequence>MDFRGAFASQRTDFYLRFVEPLRVRLEKANLREWIELQADRLAVFGRVGKSIHFGQAYLEALSADVTTIAWEQARAQGRSFGWTADVTLESERANVSQLMLASNKDQRAVLAHELAHTILWKDRTFSRWHEENLLTQDPGIERLADDLARALVLPRSLLADVGLPTLEDLVSGSGPSLLKIIWDSAVPTRLGLTRIVSSLCAGRCLIFCLCVRKPGADLFSRQPSEHMIFAKWIVDIAPVFDQSGDADYVFCDAVALSVALRPKPSCEFSAGSVIERHTLDVIFTKNAQGYLKGFLGAKVMAVDGSDVEENIYLVSLA</sequence>
<dbReference type="AlphaFoldDB" id="A0A1Y6C8Y6"/>
<dbReference type="Proteomes" id="UP000192917">
    <property type="component" value="Unassembled WGS sequence"/>
</dbReference>
<evidence type="ECO:0000313" key="2">
    <source>
        <dbReference type="Proteomes" id="UP000192917"/>
    </source>
</evidence>